<organism evidence="10 11">
    <name type="scientific">Polaribacter batillariae</name>
    <dbReference type="NCBI Taxonomy" id="2808900"/>
    <lineage>
        <taxon>Bacteria</taxon>
        <taxon>Pseudomonadati</taxon>
        <taxon>Bacteroidota</taxon>
        <taxon>Flavobacteriia</taxon>
        <taxon>Flavobacteriales</taxon>
        <taxon>Flavobacteriaceae</taxon>
    </lineage>
</organism>
<evidence type="ECO:0000256" key="2">
    <source>
        <dbReference type="ARBA" id="ARBA00022448"/>
    </source>
</evidence>
<feature type="signal peptide" evidence="8">
    <location>
        <begin position="1"/>
        <end position="27"/>
    </location>
</feature>
<dbReference type="EMBL" id="CP071795">
    <property type="protein sequence ID" value="QTD38655.1"/>
    <property type="molecule type" value="Genomic_DNA"/>
</dbReference>
<gene>
    <name evidence="10" type="ORF">JL193_05110</name>
</gene>
<keyword evidence="10" id="KW-0675">Receptor</keyword>
<comment type="similarity">
    <text evidence="7">Belongs to the TonB-dependent receptor family.</text>
</comment>
<keyword evidence="11" id="KW-1185">Reference proteome</keyword>
<keyword evidence="2 7" id="KW-0813">Transport</keyword>
<dbReference type="InterPro" id="IPR012910">
    <property type="entry name" value="Plug_dom"/>
</dbReference>
<keyword evidence="8" id="KW-0732">Signal</keyword>
<dbReference type="NCBIfam" id="TIGR04057">
    <property type="entry name" value="SusC_RagA_signa"/>
    <property type="match status" value="1"/>
</dbReference>
<evidence type="ECO:0000256" key="8">
    <source>
        <dbReference type="SAM" id="SignalP"/>
    </source>
</evidence>
<keyword evidence="3 7" id="KW-1134">Transmembrane beta strand</keyword>
<dbReference type="NCBIfam" id="TIGR04056">
    <property type="entry name" value="OMP_RagA_SusC"/>
    <property type="match status" value="1"/>
</dbReference>
<dbReference type="Gene3D" id="2.60.40.1120">
    <property type="entry name" value="Carboxypeptidase-like, regulatory domain"/>
    <property type="match status" value="1"/>
</dbReference>
<evidence type="ECO:0000256" key="6">
    <source>
        <dbReference type="ARBA" id="ARBA00023237"/>
    </source>
</evidence>
<evidence type="ECO:0000256" key="4">
    <source>
        <dbReference type="ARBA" id="ARBA00022692"/>
    </source>
</evidence>
<protein>
    <submittedName>
        <fullName evidence="10">TonB-dependent receptor</fullName>
    </submittedName>
</protein>
<proteinExistence type="inferred from homology"/>
<dbReference type="InterPro" id="IPR039426">
    <property type="entry name" value="TonB-dep_rcpt-like"/>
</dbReference>
<dbReference type="InterPro" id="IPR008969">
    <property type="entry name" value="CarboxyPept-like_regulatory"/>
</dbReference>
<dbReference type="SUPFAM" id="SSF56935">
    <property type="entry name" value="Porins"/>
    <property type="match status" value="1"/>
</dbReference>
<evidence type="ECO:0000313" key="10">
    <source>
        <dbReference type="EMBL" id="QTD38655.1"/>
    </source>
</evidence>
<reference evidence="10 11" key="1">
    <citation type="submission" date="2021-03" db="EMBL/GenBank/DDBJ databases">
        <title>Complete genome of Polaribacter_sp.G4M1.</title>
        <authorList>
            <person name="Jeong S.W."/>
            <person name="Bae J.W."/>
        </authorList>
    </citation>
    <scope>NUCLEOTIDE SEQUENCE [LARGE SCALE GENOMIC DNA]</scope>
    <source>
        <strain evidence="10 11">G4M1</strain>
    </source>
</reference>
<evidence type="ECO:0000256" key="3">
    <source>
        <dbReference type="ARBA" id="ARBA00022452"/>
    </source>
</evidence>
<dbReference type="InterPro" id="IPR023996">
    <property type="entry name" value="TonB-dep_OMP_SusC/RagA"/>
</dbReference>
<dbReference type="InterPro" id="IPR036942">
    <property type="entry name" value="Beta-barrel_TonB_sf"/>
</dbReference>
<evidence type="ECO:0000256" key="7">
    <source>
        <dbReference type="PROSITE-ProRule" id="PRU01360"/>
    </source>
</evidence>
<accession>A0ABX7SZE1</accession>
<name>A0ABX7SZE1_9FLAO</name>
<dbReference type="Proteomes" id="UP000663935">
    <property type="component" value="Chromosome"/>
</dbReference>
<sequence>MCKRIKKREQVFVSFLLLLVMSFSAYAQKTIKGTVLDESGLPLPGASVVVKGTSNGTSTNFDGKFSLKISENAKFLVVSYIGYKAKEVSVISNYLTISLEVEANALDEIIVVGYGTRKKSDLVGSVASVNVEEASVIPTTNVSEMLRGRAPGVQVNLGDARPGGKSNITIRGKVSIDGGNSPLIIVDGIPYDDINDVAPEDVANIEVLKDASSQAIYGARAANGVILITTKRGKEGKFKINYHGYTTIQSLTKNFDLYSAEEFAQLRREAERSDNGEVYRPDEDIFNSFELESLRDKNFVNWEDLVLKDAKINSHAISVSGGSEKTKVFSSINYFKQDGLIPTSGFERGTLRLNVDQKLSEKFSFQTNINFQTSKQDLESNSLNFISISPLAKPYDSEGNLNKFPLGEGSRSINPLWNIRESANEIKTKLTDINLVLKYQFKPNFSYKLNTFLRNRNAEQGIYRSSLHSSGDDGVNGRGVLATKIYRDFLIENIFEYTPEINDDHKLDLLLVNAVNERRTEEKSITKENFNNDFLGFNGNAAIISNATREVSERKLVSFLGRARYNLFDRYLFTLTARADASSVFAENNKWGFFPAAGFAWKIDEEDFLKDSKIINNLKLSVTYGDTGNEGINPKQSLGVANFLPYVFGGLAVGGNGTLNRLPNPNLKWETTTALNVGIDFGLFSNVLTGSVEYYKANTKDLLLDRILSGVSGYEITRFNIGEVENRGFDVGLNVNLIRNENLKWSVGAIWSSNRNEVLSLDGTLDADGKPLDFVSQGIFIGQPIDNIRNYQFDGIWQEGDDIANSAQPTAEVGDIRVKDIDGDGNIGQEDLIITRETPDWYGSVNMNIEYKGLEMFADLYIVEGATRLNNYLSDYNNGATLQGVLNGIKVDYYTPEDPSNEFPRPRTTAPAFLSSAAIKDASYVRLRTLSLGYNLPKEALSKINLSSAKIYLTGTNLFTITDYKSYSPENNAGAFPDAKGITVGVKLGL</sequence>
<evidence type="ECO:0000256" key="5">
    <source>
        <dbReference type="ARBA" id="ARBA00023136"/>
    </source>
</evidence>
<keyword evidence="5 7" id="KW-0472">Membrane</keyword>
<dbReference type="Gene3D" id="2.40.170.20">
    <property type="entry name" value="TonB-dependent receptor, beta-barrel domain"/>
    <property type="match status" value="1"/>
</dbReference>
<dbReference type="SUPFAM" id="SSF49464">
    <property type="entry name" value="Carboxypeptidase regulatory domain-like"/>
    <property type="match status" value="1"/>
</dbReference>
<keyword evidence="4 7" id="KW-0812">Transmembrane</keyword>
<evidence type="ECO:0000259" key="9">
    <source>
        <dbReference type="Pfam" id="PF07715"/>
    </source>
</evidence>
<dbReference type="PROSITE" id="PS52016">
    <property type="entry name" value="TONB_DEPENDENT_REC_3"/>
    <property type="match status" value="1"/>
</dbReference>
<feature type="domain" description="TonB-dependent receptor plug" evidence="9">
    <location>
        <begin position="119"/>
        <end position="225"/>
    </location>
</feature>
<dbReference type="RefSeq" id="WP_207972781.1">
    <property type="nucleotide sequence ID" value="NZ_CP071795.1"/>
</dbReference>
<keyword evidence="6 7" id="KW-0998">Cell outer membrane</keyword>
<evidence type="ECO:0000313" key="11">
    <source>
        <dbReference type="Proteomes" id="UP000663935"/>
    </source>
</evidence>
<dbReference type="InterPro" id="IPR037066">
    <property type="entry name" value="Plug_dom_sf"/>
</dbReference>
<dbReference type="InterPro" id="IPR023997">
    <property type="entry name" value="TonB-dep_OMP_SusC/RagA_CS"/>
</dbReference>
<feature type="chain" id="PRO_5045226505" evidence="8">
    <location>
        <begin position="28"/>
        <end position="990"/>
    </location>
</feature>
<dbReference type="Pfam" id="PF07715">
    <property type="entry name" value="Plug"/>
    <property type="match status" value="1"/>
</dbReference>
<dbReference type="Gene3D" id="2.170.130.10">
    <property type="entry name" value="TonB-dependent receptor, plug domain"/>
    <property type="match status" value="1"/>
</dbReference>
<dbReference type="Pfam" id="PF13715">
    <property type="entry name" value="CarbopepD_reg_2"/>
    <property type="match status" value="1"/>
</dbReference>
<evidence type="ECO:0000256" key="1">
    <source>
        <dbReference type="ARBA" id="ARBA00004571"/>
    </source>
</evidence>
<comment type="subcellular location">
    <subcellularLocation>
        <location evidence="1 7">Cell outer membrane</location>
        <topology evidence="1 7">Multi-pass membrane protein</topology>
    </subcellularLocation>
</comment>